<evidence type="ECO:0000256" key="4">
    <source>
        <dbReference type="ARBA" id="ARBA00022989"/>
    </source>
</evidence>
<feature type="transmembrane region" description="Helical" evidence="6">
    <location>
        <begin position="263"/>
        <end position="283"/>
    </location>
</feature>
<feature type="transmembrane region" description="Helical" evidence="6">
    <location>
        <begin position="329"/>
        <end position="346"/>
    </location>
</feature>
<dbReference type="PANTHER" id="PTHR43791">
    <property type="entry name" value="PERMEASE-RELATED"/>
    <property type="match status" value="1"/>
</dbReference>
<accession>E8V3G6</accession>
<dbReference type="GO" id="GO:0005886">
    <property type="term" value="C:plasma membrane"/>
    <property type="evidence" value="ECO:0007669"/>
    <property type="project" value="TreeGrafter"/>
</dbReference>
<keyword evidence="5 6" id="KW-0472">Membrane</keyword>
<dbReference type="STRING" id="401053.AciPR4_2806"/>
<gene>
    <name evidence="8" type="ordered locus">AciPR4_2806</name>
</gene>
<feature type="transmembrane region" description="Helical" evidence="6">
    <location>
        <begin position="295"/>
        <end position="317"/>
    </location>
</feature>
<dbReference type="FunFam" id="1.20.1250.20:FF:000018">
    <property type="entry name" value="MFS transporter permease"/>
    <property type="match status" value="1"/>
</dbReference>
<feature type="transmembrane region" description="Helical" evidence="6">
    <location>
        <begin position="101"/>
        <end position="121"/>
    </location>
</feature>
<dbReference type="GO" id="GO:0022857">
    <property type="term" value="F:transmembrane transporter activity"/>
    <property type="evidence" value="ECO:0007669"/>
    <property type="project" value="InterPro"/>
</dbReference>
<feature type="transmembrane region" description="Helical" evidence="6">
    <location>
        <begin position="384"/>
        <end position="404"/>
    </location>
</feature>
<name>E8V3G6_TERSS</name>
<feature type="transmembrane region" description="Helical" evidence="6">
    <location>
        <begin position="127"/>
        <end position="149"/>
    </location>
</feature>
<evidence type="ECO:0000259" key="7">
    <source>
        <dbReference type="PROSITE" id="PS50850"/>
    </source>
</evidence>
<evidence type="ECO:0000256" key="1">
    <source>
        <dbReference type="ARBA" id="ARBA00004141"/>
    </source>
</evidence>
<dbReference type="HOGENOM" id="CLU_001265_0_0_0"/>
<reference evidence="8 9" key="1">
    <citation type="journal article" date="2012" name="Stand. Genomic Sci.">
        <title>Complete genome sequence of Terriglobus saanensis type strain SP1PR4(T), an Acidobacteria from tundra soil.</title>
        <authorList>
            <person name="Rawat S.R."/>
            <person name="Mannisto M.K."/>
            <person name="Starovoytov V."/>
            <person name="Goodwin L."/>
            <person name="Nolan M."/>
            <person name="Hauser L."/>
            <person name="Land M."/>
            <person name="Davenport K.W."/>
            <person name="Woyke T."/>
            <person name="Haggblom M.M."/>
        </authorList>
    </citation>
    <scope>NUCLEOTIDE SEQUENCE</scope>
    <source>
        <strain evidence="9">ATCC BAA-1853 / DSM 23119 / SP1PR4</strain>
    </source>
</reference>
<feature type="transmembrane region" description="Helical" evidence="6">
    <location>
        <begin position="196"/>
        <end position="216"/>
    </location>
</feature>
<feature type="transmembrane region" description="Helical" evidence="6">
    <location>
        <begin position="158"/>
        <end position="176"/>
    </location>
</feature>
<organism evidence="8 9">
    <name type="scientific">Terriglobus saanensis (strain ATCC BAA-1853 / DSM 23119 / SP1PR4)</name>
    <dbReference type="NCBI Taxonomy" id="401053"/>
    <lineage>
        <taxon>Bacteria</taxon>
        <taxon>Pseudomonadati</taxon>
        <taxon>Acidobacteriota</taxon>
        <taxon>Terriglobia</taxon>
        <taxon>Terriglobales</taxon>
        <taxon>Acidobacteriaceae</taxon>
        <taxon>Terriglobus</taxon>
    </lineage>
</organism>
<keyword evidence="9" id="KW-1185">Reference proteome</keyword>
<evidence type="ECO:0000256" key="5">
    <source>
        <dbReference type="ARBA" id="ARBA00023136"/>
    </source>
</evidence>
<feature type="transmembrane region" description="Helical" evidence="6">
    <location>
        <begin position="32"/>
        <end position="49"/>
    </location>
</feature>
<keyword evidence="2" id="KW-0813">Transport</keyword>
<dbReference type="PANTHER" id="PTHR43791:SF100">
    <property type="entry name" value="SUGAR TRANSPORTER"/>
    <property type="match status" value="1"/>
</dbReference>
<feature type="transmembrane region" description="Helical" evidence="6">
    <location>
        <begin position="416"/>
        <end position="437"/>
    </location>
</feature>
<evidence type="ECO:0000313" key="8">
    <source>
        <dbReference type="EMBL" id="ADV83579.1"/>
    </source>
</evidence>
<dbReference type="KEGG" id="tsa:AciPR4_2806"/>
<dbReference type="InterPro" id="IPR036259">
    <property type="entry name" value="MFS_trans_sf"/>
</dbReference>
<dbReference type="InterPro" id="IPR020846">
    <property type="entry name" value="MFS_dom"/>
</dbReference>
<protein>
    <submittedName>
        <fullName evidence="8">Major facilitator superfamily MFS_1</fullName>
    </submittedName>
</protein>
<dbReference type="EMBL" id="CP002467">
    <property type="protein sequence ID" value="ADV83579.1"/>
    <property type="molecule type" value="Genomic_DNA"/>
</dbReference>
<evidence type="ECO:0000256" key="6">
    <source>
        <dbReference type="SAM" id="Phobius"/>
    </source>
</evidence>
<keyword evidence="3 6" id="KW-0812">Transmembrane</keyword>
<dbReference type="PROSITE" id="PS50850">
    <property type="entry name" value="MFS"/>
    <property type="match status" value="1"/>
</dbReference>
<keyword evidence="4 6" id="KW-1133">Transmembrane helix</keyword>
<feature type="transmembrane region" description="Helical" evidence="6">
    <location>
        <begin position="69"/>
        <end position="89"/>
    </location>
</feature>
<dbReference type="Proteomes" id="UP000006844">
    <property type="component" value="Chromosome"/>
</dbReference>
<feature type="transmembrane region" description="Helical" evidence="6">
    <location>
        <begin position="352"/>
        <end position="372"/>
    </location>
</feature>
<dbReference type="InterPro" id="IPR011701">
    <property type="entry name" value="MFS"/>
</dbReference>
<evidence type="ECO:0000256" key="3">
    <source>
        <dbReference type="ARBA" id="ARBA00022692"/>
    </source>
</evidence>
<proteinExistence type="predicted"/>
<dbReference type="eggNOG" id="COG2271">
    <property type="taxonomic scope" value="Bacteria"/>
</dbReference>
<sequence length="453" mass="49295">MSINLAEIRSEPARIPISTKEEQLRQRTMKKVSAHLIPFMIAMFCANFLDRVNISFAALQMNHDLHLTPQIYGFAAGILFVAYTGLEVPSNLILQRVGARIWLSRIMITWGIIAAANAFIFDKHSLYAGRLLLGAAEAGFFPGIMLYLVRWFPARERAAAITIFMIGNPIAIIFGAPLSTTLLSFGNMLGFAAWRWLFFLEGLPSMVLGILAIWWLTDRPEEAKWLAPDERAWLASILRSESKERECVSPATASAVFLHGPTLAFAASKFCVLLSFYGIALWLPQIVKSIGHLTTLQTGFVSAIPYLCAAVGSIYVGRRSDRTGERPRHIAFPAFFGAAGFILAAYSGNAFLAMAGLCIAATGIWCSNTIFWTMPAATLSGASAAAGFALINSVGNLGGFFGPYMTGWVRGATGNYALTLVFLGGFLALSGVIVLMIGRSNRRKNDLTALRQA</sequence>
<feature type="domain" description="Major facilitator superfamily (MFS) profile" evidence="7">
    <location>
        <begin position="36"/>
        <end position="442"/>
    </location>
</feature>
<dbReference type="CDD" id="cd17319">
    <property type="entry name" value="MFS_ExuT_GudP_like"/>
    <property type="match status" value="1"/>
</dbReference>
<dbReference type="Gene3D" id="1.20.1250.20">
    <property type="entry name" value="MFS general substrate transporter like domains"/>
    <property type="match status" value="2"/>
</dbReference>
<dbReference type="Pfam" id="PF07690">
    <property type="entry name" value="MFS_1"/>
    <property type="match status" value="1"/>
</dbReference>
<comment type="subcellular location">
    <subcellularLocation>
        <location evidence="1">Membrane</location>
        <topology evidence="1">Multi-pass membrane protein</topology>
    </subcellularLocation>
</comment>
<dbReference type="AlphaFoldDB" id="E8V3G6"/>
<evidence type="ECO:0000256" key="2">
    <source>
        <dbReference type="ARBA" id="ARBA00022448"/>
    </source>
</evidence>
<dbReference type="SUPFAM" id="SSF103473">
    <property type="entry name" value="MFS general substrate transporter"/>
    <property type="match status" value="1"/>
</dbReference>
<evidence type="ECO:0000313" key="9">
    <source>
        <dbReference type="Proteomes" id="UP000006844"/>
    </source>
</evidence>